<name>A0A8J2W7U7_9NEOP</name>
<sequence length="4012" mass="450271">MAAPLQARLLLWKDYLIRKRKPITLSGVAWATLVMLSLYVVRINVDNTEYPTCQFAARALPSAGLLNFLQSFICNVNNECNELYKFEEIPAYEKSSFSKLQRELSGVIDEPRALNAVGAMSHAARILSSLANVADNDLLLNITRNGLHVNDLFRNPKRVKRYLSKRLDVTDDVINSVLMSEIGLNSIMKGGAMRCEIESIKNILRTNESDHLNIFVGKLCSLSKKDVQNLVMDLVFEADLGKYIKMLGDMYFKLSGDQSFLTLGDMVTALFRMMTPNSFVPMELSSQDGFSYVNMTMLTKLMDLFEPTFGETDSYKSIRDFADTAVLGSQYLHKFLASEDTDNVETAVSSISFMTGFTKIKKIYDKVITAIQESNTTDVTDRFFNIASRITNFIFKWLPDNQKHDILLYSTLLTKLVESCQRVVIINTDIESVALNVTLRNPKGVEILLNLPPSLIGNGLEALADAERTQILISKLTDPGQIFCDIEGITKIFLISENDAKKYKNQLCSNVWQDFINDFVSSFGVYEVKKNINSMASLFVLQTIGKDISDQLYTIDKDFDILKQFIKTLKSLEDKSTVHVDWAKAWNISEQSELLQVMRSKEHLGKHMLITVHGALAKEVVRQNPLLEYKISPFLKDVVIMVDAMNHQLDVAPKDLQKMAKKMYPDMVQTMLATVKDEKKTYKMLSTPCADMVCNGLDNASVYLNFPDSINKEELVPVMCNITLAIEEGLKNNSIIGQAINKMKTMKHSVLDEINWTQLITGLNKLYSNLKDDYTYLFDRTFGMDEAMKKRVLSEMEAVKEYWFSFKNLNRVMHLCVKLGFRVLDLLNHGVFNISHPVWTELKLRLYSAVGPIEVVDDILQTIGGVPLRTELPPEASSFVTIMSGVPQLLTDTVDLIIRDNTDIQQIISILNGVTPWPCETMTTSLELSTSSVEAVKAIERFMCLDENLQEQWRTYLEHRRVFPENWNTTELPKDIFLMFSAGFDTLVNDLDIVNRLFNEAFEDTKNGTKNLAYAIKYSIDAFNSSNKETIIGNFLTKVDTVLNSINTSSISETVALNILWKEYLNCSTAVKGHIIDDHCKTLGRATWKHTLKFISAAFENVTEDLTTYLKESREQNATLIQKLGFTSKTGIFIIYDRLPDYVAVLINSYFDYGFLSKIRRASQTQFWDCEEVVNALVPFPPSRNESLPPSPHALLPLLCPSLLYWVSMPRGDNSLIDLLTKPQHLFFSLEVANLTSDYSKVYTNFKELTMILNETSYKNESLIKDIQLSTLKKDLETAVDTVLSYNIKNTDPSYLKFSDDNKKQYLSMIYLTKVVTMVNKLTSALDNINITDETDSKVLGSELSIIQKAFKRRPSEVIALHFDLITDVLWKNDNNYKLVDALSNACERLKNKDTSQDILLELDRIKTQICAKQYKVFYKEIESIVDEDFTATRNSLLKMVKAMEDEPVTDIFTFFNKRMVLVESLKTSVKYAYNLGMPVYLKYLQNNLKHYDIILTFLSGGNWWEELRKLYNGPLASEFFDTVEQVFDVSEDILTHLDKIHLVKLLRDVNVNNTEALCRLSLADYLPDSTGALSALHTRACNINRTALFKELPPLMFASQGYDGNLQISPEVDYNTLYSDISHTESMVELIDERPKSPSRPPWVTDEKLSKFRTVAVNLLSKESLIKISFGVFGNIVDAGTLYLNNSECQLCSTLTTWIKQLNLQLYKRQEYDTLLCALDTMSMNDIHTILQNNFHWDMAITELISTRNYTKYELNKSVNELLEQIKLQLLDDVTTNSTKLYHCLANNVTRNHFGNAALFAKVLSRTAKLLRVMLPHLQEIPGITELQFFKQLYTNIAHKLHANDTLSKYTIDNFSTKIMEEIKNKKIVKEFQNAKVDLLMIKEGNISRDSVFVYWDEICSKFDCDNIISIMKSHINNTLVKENLLRKQNTEFWKLNFITTIVKHIETFVEHVAGVVGGASEIDIQGVKEGELVTLLDTALVIMRDDMLDHLVYSVLGVIKELEPILHGTALEFDITSITSGLKILQRFKNHLIQQDSKINVQPMFPHSDLIEWSLSSLGLNNTNFWSLAAPRIQTGQISIKNILSHKGSIADFVCHLENMSSVLLLGGGPVPRDDVLAAVSEQFCGIGDQLAKDVLLVLLENLDYEQILGLIKTEVLSKLFAASNLTQSEGDSVLSKFGEIATYLPIMRDRMANIGDTLANEPLIARLKSGSIGDILSSGEFFSDAGNMVCGAPLQFRLARLFRSVVQSPDLKDAPDQNQLDALPTDFCRSLYKDIVSMEGGKIMWSFVKPLVMGRILYTPNNPTVNRIIEKANETFGPMMQLVKIVHEMSSSFPFIINMTHHRGGLTVLQNIITQPQFKELRQSLIGNFSAPDINVDSMLDQLGDVEWIGGLLSRSSAALRCVSLQRFIPTAAEHDLALEAARLTMINEFSAGLVFMNVSETEQFPSNISYKIRMDIENAPTTKRIKDYFWVPGPKASFLENMRYFRGFVQIQDIIDKAIIEISMENSGKVQKREIREQNDWSIYTQQMPYPCYTKDFFQTSLYESQALIVAFYFSFLFSVCSAVRFIVKDKETGNTMLMSVMGVELRCHTLSWFLSSFCELAVTMVCVCVVLCAGNVLPRSDPSLIFVLLMLYAFSVLMFCYMMSKMFSGAGSAAVVSGLSYLLSFMPFVLILSLEAVMTSSLKIFVSLSMSSSLCYAFLFITRLEATGTGAGWSQIWDTPEGSSDMSIGIAGLMVIADGVLYFIVGLVLDRFYGIKTTSNITILETRNEKAGVSIVNVSKIYDEGSRRAKRALDGVSMELHQGQITTLLGHNGAGKTTLIKILTGMLKPSKGHVVVRCDRGGGAALGVCPQHDVLLDQLTAKEHVQLYAQLKTGKKLEHVRDEVESMMSVLSLGPFQEKMVSQLSGGTRRRLCVALAFVGGPALVSLDEPTAGVDPAARRDIWSMIMKLRENRTILMTTHHLDEAELLSDQIIILHKGQIHTTGSPIEIKRTLGTGYKLTITFPDEKVEGDVIEEKTKDILTVVKSVVKNANLIDVNGSEVDINLPFYDANGVSNDIQGVCQSVESTLDSGRVSLDCSTLEQVFHDLCRAPDEGPIATPTMDTPSLPESSKSASGSSKSDHTPLVEPEGPLKGSLSEQFRALMYARYLHYIRNKWLVLILIVLPSLFLAAAMAFSSIRPPADVEISLKLDKNLYDPSTQFMIKPSSLSSMDTTFAMRVLDTLQSGRQTRNWTSEDSPTCECVDSFQQCVLSDNAYDLPEMMMLPDVTTLNNWLVDSQKIYIQKRYGGFTSSTRNNRSYLTAWYDNNGHHALPVFLNSLNTAVLRSTSGDPRATITTYTHPLKISTEQLNKDNVYQHIADAGISGMLLIAYSLAGAGGAALVVSERVGRQKRLQLLCGISPALLAALQLLWDMIVIIINMIITAIILEIFQFPVFIEKNNLPAICILILLYGYACSGLVSVMEKLFTESSLATMLLFCGNAFIGLVGIALLLILDIISDSDATDSARYILHKILLVSPQFALGDGLLEIAKNTIQAQVLRQFGMDTYRDPIFSNLVWLHYSYLVIVGTAFIITNLLIEYHCFESILEIFFGSSEESDDSVVGCKEGGWPVNDTGVKEEVARVMRSLTPLTLRTVGNINAGFVDTEELSKPRSPPRSLSHSTDTCSVVRLTRRYGTHVALRELTLGLPPGQCTVLLGENGAGKSTTFSILTGELKPTSGEVYLQGRRVSTRDLCQGLISYCPQSDAVDPLLTVRETLYVFCQIRGIKNINQVISRTLDAFELRRYENVRAGSLSGGTRRKLCTALATTARAPLLLLDEPTSGMDPLSRACVWRSVRSWCAPGSTSRAALLSTHALDDARRLARRVALLRLGELCAVAPLEECLRRFGGGYVVSCRVREGSSMSSWRRVVARCPLAVLRVSLPTALHFLLPLHSSVDGKESELFLSDIFRLMNELQKSCDIDDYTVNQSSLDQMFLSFTDKKSIVEQDDDHFTTTRRRRHSDELDSVTAL</sequence>
<reference evidence="10" key="1">
    <citation type="submission" date="2021-09" db="EMBL/GenBank/DDBJ databases">
        <authorList>
            <person name="Martin H S."/>
        </authorList>
    </citation>
    <scope>NUCLEOTIDE SEQUENCE</scope>
</reference>
<feature type="transmembrane region" description="Helical" evidence="8">
    <location>
        <begin position="3561"/>
        <end position="3581"/>
    </location>
</feature>
<dbReference type="GO" id="GO:0005319">
    <property type="term" value="F:lipid transporter activity"/>
    <property type="evidence" value="ECO:0007669"/>
    <property type="project" value="TreeGrafter"/>
</dbReference>
<organism evidence="10 11">
    <name type="scientific">Danaus chrysippus</name>
    <name type="common">African queen</name>
    <dbReference type="NCBI Taxonomy" id="151541"/>
    <lineage>
        <taxon>Eukaryota</taxon>
        <taxon>Metazoa</taxon>
        <taxon>Ecdysozoa</taxon>
        <taxon>Arthropoda</taxon>
        <taxon>Hexapoda</taxon>
        <taxon>Insecta</taxon>
        <taxon>Pterygota</taxon>
        <taxon>Neoptera</taxon>
        <taxon>Endopterygota</taxon>
        <taxon>Lepidoptera</taxon>
        <taxon>Glossata</taxon>
        <taxon>Ditrysia</taxon>
        <taxon>Papilionoidea</taxon>
        <taxon>Nymphalidae</taxon>
        <taxon>Danainae</taxon>
        <taxon>Danaini</taxon>
        <taxon>Danaina</taxon>
        <taxon>Danaus</taxon>
        <taxon>Anosia</taxon>
    </lineage>
</organism>
<evidence type="ECO:0000256" key="7">
    <source>
        <dbReference type="SAM" id="MobiDB-lite"/>
    </source>
</evidence>
<dbReference type="OrthoDB" id="8061355at2759"/>
<evidence type="ECO:0000256" key="1">
    <source>
        <dbReference type="ARBA" id="ARBA00004141"/>
    </source>
</evidence>
<dbReference type="GO" id="GO:0016020">
    <property type="term" value="C:membrane"/>
    <property type="evidence" value="ECO:0007669"/>
    <property type="project" value="UniProtKB-SubCell"/>
</dbReference>
<comment type="caution">
    <text evidence="10">The sequence shown here is derived from an EMBL/GenBank/DDBJ whole genome shotgun (WGS) entry which is preliminary data.</text>
</comment>
<dbReference type="InterPro" id="IPR003439">
    <property type="entry name" value="ABC_transporter-like_ATP-bd"/>
</dbReference>
<dbReference type="InterPro" id="IPR003593">
    <property type="entry name" value="AAA+_ATPase"/>
</dbReference>
<keyword evidence="2 8" id="KW-0812">Transmembrane</keyword>
<dbReference type="GO" id="GO:0140359">
    <property type="term" value="F:ABC-type transporter activity"/>
    <property type="evidence" value="ECO:0007669"/>
    <property type="project" value="InterPro"/>
</dbReference>
<keyword evidence="6 8" id="KW-0472">Membrane</keyword>
<evidence type="ECO:0000256" key="3">
    <source>
        <dbReference type="ARBA" id="ARBA00022741"/>
    </source>
</evidence>
<evidence type="ECO:0000259" key="9">
    <source>
        <dbReference type="PROSITE" id="PS50893"/>
    </source>
</evidence>
<proteinExistence type="predicted"/>
<feature type="transmembrane region" description="Helical" evidence="8">
    <location>
        <begin position="2605"/>
        <end position="2622"/>
    </location>
</feature>
<feature type="transmembrane region" description="Helical" evidence="8">
    <location>
        <begin position="3399"/>
        <end position="3415"/>
    </location>
</feature>
<feature type="transmembrane region" description="Helical" evidence="8">
    <location>
        <begin position="3478"/>
        <end position="3501"/>
    </location>
</feature>
<dbReference type="InterPro" id="IPR013525">
    <property type="entry name" value="ABC2_TM"/>
</dbReference>
<feature type="domain" description="ABC transporter" evidence="9">
    <location>
        <begin position="3668"/>
        <end position="3898"/>
    </location>
</feature>
<feature type="transmembrane region" description="Helical" evidence="8">
    <location>
        <begin position="2731"/>
        <end position="2754"/>
    </location>
</feature>
<dbReference type="Gene3D" id="3.40.50.300">
    <property type="entry name" value="P-loop containing nucleotide triphosphate hydrolases"/>
    <property type="match status" value="2"/>
</dbReference>
<dbReference type="PROSITE" id="PS50893">
    <property type="entry name" value="ABC_TRANSPORTER_2"/>
    <property type="match status" value="2"/>
</dbReference>
<dbReference type="InterPro" id="IPR027417">
    <property type="entry name" value="P-loop_NTPase"/>
</dbReference>
<dbReference type="PANTHER" id="PTHR19229">
    <property type="entry name" value="ATP-BINDING CASSETTE TRANSPORTER SUBFAMILY A ABCA"/>
    <property type="match status" value="1"/>
</dbReference>
<evidence type="ECO:0000256" key="6">
    <source>
        <dbReference type="ARBA" id="ARBA00023136"/>
    </source>
</evidence>
<dbReference type="FunFam" id="3.40.50.300:FF:001253">
    <property type="entry name" value="ATP-binding cassette protein subfamily A, member 10"/>
    <property type="match status" value="1"/>
</dbReference>
<feature type="transmembrane region" description="Helical" evidence="8">
    <location>
        <begin position="3447"/>
        <end position="3466"/>
    </location>
</feature>
<dbReference type="PANTHER" id="PTHR19229:SF263">
    <property type="entry name" value="CHROMOSOME UNDETERMINED SCAFFOLD_17, WHOLE GENOME SHOTGUN SEQUENCE"/>
    <property type="match status" value="1"/>
</dbReference>
<feature type="transmembrane region" description="Helical" evidence="8">
    <location>
        <begin position="2551"/>
        <end position="2572"/>
    </location>
</feature>
<feature type="transmembrane region" description="Helical" evidence="8">
    <location>
        <begin position="3160"/>
        <end position="3182"/>
    </location>
</feature>
<feature type="transmembrane region" description="Helical" evidence="8">
    <location>
        <begin position="3365"/>
        <end position="3387"/>
    </location>
</feature>
<dbReference type="Proteomes" id="UP000789524">
    <property type="component" value="Unassembled WGS sequence"/>
</dbReference>
<accession>A0A8J2W7U7</accession>
<dbReference type="SUPFAM" id="SSF52540">
    <property type="entry name" value="P-loop containing nucleoside triphosphate hydrolases"/>
    <property type="match status" value="2"/>
</dbReference>
<feature type="transmembrane region" description="Helical" evidence="8">
    <location>
        <begin position="2655"/>
        <end position="2677"/>
    </location>
</feature>
<evidence type="ECO:0000313" key="10">
    <source>
        <dbReference type="EMBL" id="CAG9571990.1"/>
    </source>
</evidence>
<dbReference type="Pfam" id="PF00005">
    <property type="entry name" value="ABC_tran"/>
    <property type="match status" value="2"/>
</dbReference>
<dbReference type="GO" id="GO:0016887">
    <property type="term" value="F:ATP hydrolysis activity"/>
    <property type="evidence" value="ECO:0007669"/>
    <property type="project" value="InterPro"/>
</dbReference>
<evidence type="ECO:0000313" key="11">
    <source>
        <dbReference type="Proteomes" id="UP000789524"/>
    </source>
</evidence>
<feature type="transmembrane region" description="Helical" evidence="8">
    <location>
        <begin position="3421"/>
        <end position="3440"/>
    </location>
</feature>
<comment type="subcellular location">
    <subcellularLocation>
        <location evidence="1">Membrane</location>
        <topology evidence="1">Multi-pass membrane protein</topology>
    </subcellularLocation>
</comment>
<protein>
    <submittedName>
        <fullName evidence="10">(African queen) hypothetical protein</fullName>
    </submittedName>
</protein>
<keyword evidence="11" id="KW-1185">Reference proteome</keyword>
<feature type="transmembrane region" description="Helical" evidence="8">
    <location>
        <begin position="2629"/>
        <end position="2649"/>
    </location>
</feature>
<evidence type="ECO:0000256" key="5">
    <source>
        <dbReference type="ARBA" id="ARBA00022989"/>
    </source>
</evidence>
<evidence type="ECO:0000256" key="4">
    <source>
        <dbReference type="ARBA" id="ARBA00022840"/>
    </source>
</evidence>
<dbReference type="CDD" id="cd03263">
    <property type="entry name" value="ABC_subfamily_A"/>
    <property type="match status" value="2"/>
</dbReference>
<dbReference type="InterPro" id="IPR026082">
    <property type="entry name" value="ABCA"/>
</dbReference>
<feature type="domain" description="ABC transporter" evidence="9">
    <location>
        <begin position="2778"/>
        <end position="3007"/>
    </location>
</feature>
<evidence type="ECO:0000256" key="8">
    <source>
        <dbReference type="SAM" id="Phobius"/>
    </source>
</evidence>
<feature type="region of interest" description="Disordered" evidence="7">
    <location>
        <begin position="3099"/>
        <end position="3135"/>
    </location>
</feature>
<dbReference type="GO" id="GO:0005524">
    <property type="term" value="F:ATP binding"/>
    <property type="evidence" value="ECO:0007669"/>
    <property type="project" value="UniProtKB-KW"/>
</dbReference>
<dbReference type="SMART" id="SM00382">
    <property type="entry name" value="AAA"/>
    <property type="match status" value="2"/>
</dbReference>
<keyword evidence="4" id="KW-0067">ATP-binding</keyword>
<dbReference type="EMBL" id="CAKASE010000067">
    <property type="protein sequence ID" value="CAG9571990.1"/>
    <property type="molecule type" value="Genomic_DNA"/>
</dbReference>
<keyword evidence="5 8" id="KW-1133">Transmembrane helix</keyword>
<gene>
    <name evidence="10" type="ORF">DCHRY22_LOCUS10050</name>
</gene>
<evidence type="ECO:0000256" key="2">
    <source>
        <dbReference type="ARBA" id="ARBA00022692"/>
    </source>
</evidence>
<dbReference type="Pfam" id="PF12698">
    <property type="entry name" value="ABC2_membrane_3"/>
    <property type="match status" value="2"/>
</dbReference>
<keyword evidence="3" id="KW-0547">Nucleotide-binding</keyword>